<keyword evidence="5 6" id="KW-0472">Membrane</keyword>
<name>A0ABN6D743_9BURK</name>
<keyword evidence="3 6" id="KW-0812">Transmembrane</keyword>
<evidence type="ECO:0000256" key="5">
    <source>
        <dbReference type="ARBA" id="ARBA00023136"/>
    </source>
</evidence>
<feature type="transmembrane region" description="Helical" evidence="6">
    <location>
        <begin position="145"/>
        <end position="173"/>
    </location>
</feature>
<dbReference type="InterPro" id="IPR001123">
    <property type="entry name" value="LeuE-type"/>
</dbReference>
<evidence type="ECO:0000256" key="6">
    <source>
        <dbReference type="SAM" id="Phobius"/>
    </source>
</evidence>
<dbReference type="PANTHER" id="PTHR30086">
    <property type="entry name" value="ARGININE EXPORTER PROTEIN ARGO"/>
    <property type="match status" value="1"/>
</dbReference>
<dbReference type="PANTHER" id="PTHR30086:SF20">
    <property type="entry name" value="ARGININE EXPORTER PROTEIN ARGO-RELATED"/>
    <property type="match status" value="1"/>
</dbReference>
<accession>A0ABN6D743</accession>
<keyword evidence="4 6" id="KW-1133">Transmembrane helix</keyword>
<feature type="transmembrane region" description="Helical" evidence="6">
    <location>
        <begin position="185"/>
        <end position="204"/>
    </location>
</feature>
<protein>
    <submittedName>
        <fullName evidence="7">Cysteine/O-acetylserine efflux protein</fullName>
    </submittedName>
</protein>
<dbReference type="Pfam" id="PF01810">
    <property type="entry name" value="LysE"/>
    <property type="match status" value="1"/>
</dbReference>
<dbReference type="EMBL" id="AP024238">
    <property type="protein sequence ID" value="BCO27825.1"/>
    <property type="molecule type" value="Genomic_DNA"/>
</dbReference>
<proteinExistence type="predicted"/>
<evidence type="ECO:0000256" key="3">
    <source>
        <dbReference type="ARBA" id="ARBA00022692"/>
    </source>
</evidence>
<evidence type="ECO:0000313" key="7">
    <source>
        <dbReference type="EMBL" id="BCO27825.1"/>
    </source>
</evidence>
<evidence type="ECO:0000256" key="1">
    <source>
        <dbReference type="ARBA" id="ARBA00004651"/>
    </source>
</evidence>
<feature type="transmembrane region" description="Helical" evidence="6">
    <location>
        <begin position="36"/>
        <end position="57"/>
    </location>
</feature>
<keyword evidence="8" id="KW-1185">Reference proteome</keyword>
<reference evidence="7 8" key="1">
    <citation type="journal article" date="2021" name="Microbiol. Spectr.">
        <title>A Single Bacterium Capable of Oxidation and Reduction of Iron at Circumneutral pH.</title>
        <authorList>
            <person name="Kato S."/>
            <person name="Ohkuma M."/>
        </authorList>
    </citation>
    <scope>NUCLEOTIDE SEQUENCE [LARGE SCALE GENOMIC DNA]</scope>
    <source>
        <strain evidence="7 8">MIZ03</strain>
    </source>
</reference>
<evidence type="ECO:0000256" key="4">
    <source>
        <dbReference type="ARBA" id="ARBA00022989"/>
    </source>
</evidence>
<feature type="transmembrane region" description="Helical" evidence="6">
    <location>
        <begin position="69"/>
        <end position="87"/>
    </location>
</feature>
<dbReference type="Proteomes" id="UP000824366">
    <property type="component" value="Chromosome"/>
</dbReference>
<evidence type="ECO:0000313" key="8">
    <source>
        <dbReference type="Proteomes" id="UP000824366"/>
    </source>
</evidence>
<organism evidence="7 8">
    <name type="scientific">Rhodoferax lithotrophicus</name>
    <dbReference type="NCBI Taxonomy" id="2798804"/>
    <lineage>
        <taxon>Bacteria</taxon>
        <taxon>Pseudomonadati</taxon>
        <taxon>Pseudomonadota</taxon>
        <taxon>Betaproteobacteria</taxon>
        <taxon>Burkholderiales</taxon>
        <taxon>Comamonadaceae</taxon>
        <taxon>Rhodoferax</taxon>
    </lineage>
</organism>
<sequence>MISSLLAMSTFALVGAITPGPVNVLALSHGSTKEAGQPLAFVLGASVSYAWVVMLMGTSAQHVLIGHPMLVSATQWLGCLYLLFLAWKMASAPTSALQPVPGDSPTHRWQAFGSGILIQALNPKAWLVALSGVGLFVLPQADVGAYLWLFGGVSLLACLIGVGTWAIMGSALARWLESPVRQRHLNLALAGTLALTVVGMIPAISP</sequence>
<evidence type="ECO:0000256" key="2">
    <source>
        <dbReference type="ARBA" id="ARBA00022475"/>
    </source>
</evidence>
<keyword evidence="2" id="KW-1003">Cell membrane</keyword>
<gene>
    <name evidence="7" type="ORF">MIZ03_2716</name>
</gene>
<comment type="subcellular location">
    <subcellularLocation>
        <location evidence="1">Cell membrane</location>
        <topology evidence="1">Multi-pass membrane protein</topology>
    </subcellularLocation>
</comment>